<gene>
    <name evidence="1" type="ORF">S06H3_16297</name>
</gene>
<dbReference type="EMBL" id="BARV01008053">
    <property type="protein sequence ID" value="GAI15921.1"/>
    <property type="molecule type" value="Genomic_DNA"/>
</dbReference>
<protein>
    <submittedName>
        <fullName evidence="1">Uncharacterized protein</fullName>
    </submittedName>
</protein>
<sequence length="156" mass="18623">MVSLGCEREQWAYDEALELYQEALNELPTAEEVIEAEEHLEALRNLLIYINDYPELFNDPERYKEEIERDIEELEEVLRGYYSKIEIYLDACITLYHLWEILNRIGAEDKNFENDEGTRLRLFANDKELKKKEKVLIFQHGFHYLSLGYPTSNLLL</sequence>
<reference evidence="1" key="1">
    <citation type="journal article" date="2014" name="Front. Microbiol.">
        <title>High frequency of phylogenetically diverse reductive dehalogenase-homologous genes in deep subseafloor sedimentary metagenomes.</title>
        <authorList>
            <person name="Kawai M."/>
            <person name="Futagami T."/>
            <person name="Toyoda A."/>
            <person name="Takaki Y."/>
            <person name="Nishi S."/>
            <person name="Hori S."/>
            <person name="Arai W."/>
            <person name="Tsubouchi T."/>
            <person name="Morono Y."/>
            <person name="Uchiyama I."/>
            <person name="Ito T."/>
            <person name="Fujiyama A."/>
            <person name="Inagaki F."/>
            <person name="Takami H."/>
        </authorList>
    </citation>
    <scope>NUCLEOTIDE SEQUENCE</scope>
    <source>
        <strain evidence="1">Expedition CK06-06</strain>
    </source>
</reference>
<organism evidence="1">
    <name type="scientific">marine sediment metagenome</name>
    <dbReference type="NCBI Taxonomy" id="412755"/>
    <lineage>
        <taxon>unclassified sequences</taxon>
        <taxon>metagenomes</taxon>
        <taxon>ecological metagenomes</taxon>
    </lineage>
</organism>
<proteinExistence type="predicted"/>
<name>X1MCU7_9ZZZZ</name>
<dbReference type="AlphaFoldDB" id="X1MCU7"/>
<evidence type="ECO:0000313" key="1">
    <source>
        <dbReference type="EMBL" id="GAI15921.1"/>
    </source>
</evidence>
<accession>X1MCU7</accession>
<comment type="caution">
    <text evidence="1">The sequence shown here is derived from an EMBL/GenBank/DDBJ whole genome shotgun (WGS) entry which is preliminary data.</text>
</comment>